<feature type="transmembrane region" description="Helical" evidence="12">
    <location>
        <begin position="296"/>
        <end position="316"/>
    </location>
</feature>
<sequence length="354" mass="41400">MARFLKDRSKAKGLVPGSLVLIGKQKMEKSIIQFMQIDTDSLVEEEVGSTREALEKLNPEAVNWINIYGIHDLDMIQNLGSEFELPGLLLEDILNTDQQPKYENGETYDAFIMKMMHQVGNSNRIHAEQITIILRKDCIITLQERRGDVFNPVRERIRKNKGRIRSHGNDYLAYALMDTIVDNYTILIESIGTKVEDLEDRLFRQMDTKIVEEIYQFKTELNYLRKSIRPVRDFLVLLNRTEDSYIQEKNRKFLADLYELAVQCTDAIELYNSLVSDQLNIYNSNMSNKMNEVMKTLTIFASIFIPLTFVAGIYGMNFRYMPELDYKYSYPILWGIILLLAGGLLYYFKRKKWL</sequence>
<evidence type="ECO:0000256" key="12">
    <source>
        <dbReference type="RuleBase" id="RU362010"/>
    </source>
</evidence>
<keyword evidence="7 12" id="KW-1133">Transmembrane helix</keyword>
<keyword evidence="3 12" id="KW-0813">Transport</keyword>
<dbReference type="GO" id="GO:0050897">
    <property type="term" value="F:cobalt ion binding"/>
    <property type="evidence" value="ECO:0007669"/>
    <property type="project" value="TreeGrafter"/>
</dbReference>
<keyword evidence="4 12" id="KW-1003">Cell membrane</keyword>
<dbReference type="GO" id="GO:0015087">
    <property type="term" value="F:cobalt ion transmembrane transporter activity"/>
    <property type="evidence" value="ECO:0007669"/>
    <property type="project" value="UniProtKB-UniRule"/>
</dbReference>
<evidence type="ECO:0000256" key="6">
    <source>
        <dbReference type="ARBA" id="ARBA00022842"/>
    </source>
</evidence>
<protein>
    <recommendedName>
        <fullName evidence="12">Magnesium transport protein CorA</fullName>
    </recommendedName>
</protein>
<name>A0A399T4W7_9BACT</name>
<evidence type="ECO:0000313" key="14">
    <source>
        <dbReference type="Proteomes" id="UP000265926"/>
    </source>
</evidence>
<comment type="caution">
    <text evidence="13">The sequence shown here is derived from an EMBL/GenBank/DDBJ whole genome shotgun (WGS) entry which is preliminary data.</text>
</comment>
<gene>
    <name evidence="12 13" type="primary">corA</name>
    <name evidence="13" type="ORF">D1614_06760</name>
</gene>
<accession>A0A399T4W7</accession>
<evidence type="ECO:0000256" key="8">
    <source>
        <dbReference type="ARBA" id="ARBA00023065"/>
    </source>
</evidence>
<organism evidence="13 14">
    <name type="scientific">Maribellus luteus</name>
    <dbReference type="NCBI Taxonomy" id="2305463"/>
    <lineage>
        <taxon>Bacteria</taxon>
        <taxon>Pseudomonadati</taxon>
        <taxon>Bacteroidota</taxon>
        <taxon>Bacteroidia</taxon>
        <taxon>Marinilabiliales</taxon>
        <taxon>Prolixibacteraceae</taxon>
        <taxon>Maribellus</taxon>
    </lineage>
</organism>
<comment type="function">
    <text evidence="11">Mediates influx of magnesium ions. Alternates between open and closed states. Activated by low cytoplasmic Mg(2+) levels. Inactive when cytoplasmic Mg(2+) levels are high.</text>
</comment>
<dbReference type="AlphaFoldDB" id="A0A399T4W7"/>
<keyword evidence="9 12" id="KW-0472">Membrane</keyword>
<dbReference type="Gene3D" id="1.20.58.340">
    <property type="entry name" value="Magnesium transport protein CorA, transmembrane region"/>
    <property type="match status" value="2"/>
</dbReference>
<reference evidence="13 14" key="1">
    <citation type="submission" date="2018-08" db="EMBL/GenBank/DDBJ databases">
        <title>Pallidiluteibacterium maritimus gen. nov., sp. nov., isolated from coastal sediment.</title>
        <authorList>
            <person name="Zhou L.Y."/>
        </authorList>
    </citation>
    <scope>NUCLEOTIDE SEQUENCE [LARGE SCALE GENOMIC DNA]</scope>
    <source>
        <strain evidence="13 14">XSD2</strain>
    </source>
</reference>
<evidence type="ECO:0000256" key="9">
    <source>
        <dbReference type="ARBA" id="ARBA00023136"/>
    </source>
</evidence>
<dbReference type="InterPro" id="IPR002523">
    <property type="entry name" value="MgTranspt_CorA/ZnTranspt_ZntB"/>
</dbReference>
<dbReference type="InterPro" id="IPR045861">
    <property type="entry name" value="CorA_cytoplasmic_dom"/>
</dbReference>
<dbReference type="CDD" id="cd12828">
    <property type="entry name" value="TmCorA-like_1"/>
    <property type="match status" value="1"/>
</dbReference>
<comment type="similarity">
    <text evidence="2 12">Belongs to the CorA metal ion transporter (MIT) (TC 1.A.35) family.</text>
</comment>
<keyword evidence="6 12" id="KW-0460">Magnesium</keyword>
<evidence type="ECO:0000313" key="13">
    <source>
        <dbReference type="EMBL" id="RIJ49247.1"/>
    </source>
</evidence>
<comment type="catalytic activity">
    <reaction evidence="10">
        <text>Mg(2+)(in) = Mg(2+)(out)</text>
        <dbReference type="Rhea" id="RHEA:29827"/>
        <dbReference type="ChEBI" id="CHEBI:18420"/>
    </reaction>
</comment>
<evidence type="ECO:0000256" key="4">
    <source>
        <dbReference type="ARBA" id="ARBA00022475"/>
    </source>
</evidence>
<evidence type="ECO:0000256" key="10">
    <source>
        <dbReference type="ARBA" id="ARBA00034269"/>
    </source>
</evidence>
<dbReference type="NCBIfam" id="TIGR00383">
    <property type="entry name" value="corA"/>
    <property type="match status" value="1"/>
</dbReference>
<keyword evidence="8 12" id="KW-0406">Ion transport</keyword>
<dbReference type="PANTHER" id="PTHR46494:SF1">
    <property type="entry name" value="CORA FAMILY METAL ION TRANSPORTER (EUROFUNG)"/>
    <property type="match status" value="1"/>
</dbReference>
<dbReference type="SUPFAM" id="SSF144083">
    <property type="entry name" value="Magnesium transport protein CorA, transmembrane region"/>
    <property type="match status" value="1"/>
</dbReference>
<evidence type="ECO:0000256" key="5">
    <source>
        <dbReference type="ARBA" id="ARBA00022692"/>
    </source>
</evidence>
<dbReference type="GO" id="GO:0000287">
    <property type="term" value="F:magnesium ion binding"/>
    <property type="evidence" value="ECO:0007669"/>
    <property type="project" value="TreeGrafter"/>
</dbReference>
<dbReference type="OrthoDB" id="9803416at2"/>
<dbReference type="SUPFAM" id="SSF143865">
    <property type="entry name" value="CorA soluble domain-like"/>
    <property type="match status" value="1"/>
</dbReference>
<evidence type="ECO:0000256" key="1">
    <source>
        <dbReference type="ARBA" id="ARBA00004651"/>
    </source>
</evidence>
<dbReference type="Pfam" id="PF01544">
    <property type="entry name" value="CorA"/>
    <property type="match status" value="1"/>
</dbReference>
<dbReference type="InterPro" id="IPR004488">
    <property type="entry name" value="Mg/Co-transport_prot_CorA"/>
</dbReference>
<dbReference type="EMBL" id="QWGR01000003">
    <property type="protein sequence ID" value="RIJ49247.1"/>
    <property type="molecule type" value="Genomic_DNA"/>
</dbReference>
<evidence type="ECO:0000256" key="7">
    <source>
        <dbReference type="ARBA" id="ARBA00022989"/>
    </source>
</evidence>
<feature type="transmembrane region" description="Helical" evidence="12">
    <location>
        <begin position="328"/>
        <end position="348"/>
    </location>
</feature>
<dbReference type="FunFam" id="1.20.58.340:FF:000004">
    <property type="entry name" value="Magnesium transport protein CorA"/>
    <property type="match status" value="1"/>
</dbReference>
<dbReference type="GO" id="GO:0015095">
    <property type="term" value="F:magnesium ion transmembrane transporter activity"/>
    <property type="evidence" value="ECO:0007669"/>
    <property type="project" value="UniProtKB-UniRule"/>
</dbReference>
<keyword evidence="5 12" id="KW-0812">Transmembrane</keyword>
<dbReference type="InterPro" id="IPR045863">
    <property type="entry name" value="CorA_TM1_TM2"/>
</dbReference>
<dbReference type="PANTHER" id="PTHR46494">
    <property type="entry name" value="CORA FAMILY METAL ION TRANSPORTER (EUROFUNG)"/>
    <property type="match status" value="1"/>
</dbReference>
<dbReference type="RefSeq" id="WP_119437133.1">
    <property type="nucleotide sequence ID" value="NZ_QWGR01000003.1"/>
</dbReference>
<dbReference type="Gene3D" id="3.30.460.20">
    <property type="entry name" value="CorA soluble domain-like"/>
    <property type="match status" value="1"/>
</dbReference>
<dbReference type="Proteomes" id="UP000265926">
    <property type="component" value="Unassembled WGS sequence"/>
</dbReference>
<evidence type="ECO:0000256" key="11">
    <source>
        <dbReference type="ARBA" id="ARBA00045497"/>
    </source>
</evidence>
<proteinExistence type="inferred from homology"/>
<evidence type="ECO:0000256" key="3">
    <source>
        <dbReference type="ARBA" id="ARBA00022448"/>
    </source>
</evidence>
<dbReference type="GO" id="GO:0005886">
    <property type="term" value="C:plasma membrane"/>
    <property type="evidence" value="ECO:0007669"/>
    <property type="project" value="UniProtKB-SubCell"/>
</dbReference>
<comment type="subcellular location">
    <subcellularLocation>
        <location evidence="1">Cell membrane</location>
        <topology evidence="1">Multi-pass membrane protein</topology>
    </subcellularLocation>
    <subcellularLocation>
        <location evidence="12">Membrane</location>
        <topology evidence="12">Multi-pass membrane protein</topology>
    </subcellularLocation>
</comment>
<evidence type="ECO:0000256" key="2">
    <source>
        <dbReference type="ARBA" id="ARBA00009765"/>
    </source>
</evidence>
<keyword evidence="14" id="KW-1185">Reference proteome</keyword>